<gene>
    <name evidence="3" type="ORF">DPMN_187930</name>
</gene>
<reference evidence="3" key="2">
    <citation type="submission" date="2020-11" db="EMBL/GenBank/DDBJ databases">
        <authorList>
            <person name="McCartney M.A."/>
            <person name="Auch B."/>
            <person name="Kono T."/>
            <person name="Mallez S."/>
            <person name="Becker A."/>
            <person name="Gohl D.M."/>
            <person name="Silverstein K.A.T."/>
            <person name="Koren S."/>
            <person name="Bechman K.B."/>
            <person name="Herman A."/>
            <person name="Abrahante J.E."/>
            <person name="Garbe J."/>
        </authorList>
    </citation>
    <scope>NUCLEOTIDE SEQUENCE</scope>
    <source>
        <strain evidence="3">Duluth1</strain>
        <tissue evidence="3">Whole animal</tissue>
    </source>
</reference>
<organism evidence="3 4">
    <name type="scientific">Dreissena polymorpha</name>
    <name type="common">Zebra mussel</name>
    <name type="synonym">Mytilus polymorpha</name>
    <dbReference type="NCBI Taxonomy" id="45954"/>
    <lineage>
        <taxon>Eukaryota</taxon>
        <taxon>Metazoa</taxon>
        <taxon>Spiralia</taxon>
        <taxon>Lophotrochozoa</taxon>
        <taxon>Mollusca</taxon>
        <taxon>Bivalvia</taxon>
        <taxon>Autobranchia</taxon>
        <taxon>Heteroconchia</taxon>
        <taxon>Euheterodonta</taxon>
        <taxon>Imparidentia</taxon>
        <taxon>Neoheterodontei</taxon>
        <taxon>Myida</taxon>
        <taxon>Dreissenoidea</taxon>
        <taxon>Dreissenidae</taxon>
        <taxon>Dreissena</taxon>
    </lineage>
</organism>
<feature type="domain" description="CCHC-type" evidence="2">
    <location>
        <begin position="33"/>
        <end position="48"/>
    </location>
</feature>
<dbReference type="GO" id="GO:0003676">
    <property type="term" value="F:nucleic acid binding"/>
    <property type="evidence" value="ECO:0007669"/>
    <property type="project" value="InterPro"/>
</dbReference>
<dbReference type="Gene3D" id="4.10.60.10">
    <property type="entry name" value="Zinc finger, CCHC-type"/>
    <property type="match status" value="1"/>
</dbReference>
<sequence>MLDEKMDVCMGMLDQLLARPTRSPSPSPVRQQCFNCQEIGHLSQECPNCILNDKDLPVIIEQIKSDSMSRIDASVNDFAIQASINTASEDTLASDRVVAQLPEIVPMLEEVFELLVLRKHGATNGVVGAALGLSGQVVSTAQERGLGKDKFMLRGSLGRVVVKAVSDFQFIQEWLMYGTDPPGNVCDLTNLKESRFNVNRDRLNYDRLQICKFDYFPA</sequence>
<evidence type="ECO:0000256" key="1">
    <source>
        <dbReference type="PROSITE-ProRule" id="PRU00047"/>
    </source>
</evidence>
<dbReference type="Pfam" id="PF00098">
    <property type="entry name" value="zf-CCHC"/>
    <property type="match status" value="1"/>
</dbReference>
<keyword evidence="1" id="KW-0863">Zinc-finger</keyword>
<dbReference type="EMBL" id="JAIWYP010000010">
    <property type="protein sequence ID" value="KAH3753295.1"/>
    <property type="molecule type" value="Genomic_DNA"/>
</dbReference>
<accession>A0A9D4I9H4</accession>
<protein>
    <recommendedName>
        <fullName evidence="2">CCHC-type domain-containing protein</fullName>
    </recommendedName>
</protein>
<comment type="caution">
    <text evidence="3">The sequence shown here is derived from an EMBL/GenBank/DDBJ whole genome shotgun (WGS) entry which is preliminary data.</text>
</comment>
<dbReference type="GO" id="GO:0008270">
    <property type="term" value="F:zinc ion binding"/>
    <property type="evidence" value="ECO:0007669"/>
    <property type="project" value="UniProtKB-KW"/>
</dbReference>
<evidence type="ECO:0000313" key="3">
    <source>
        <dbReference type="EMBL" id="KAH3753295.1"/>
    </source>
</evidence>
<dbReference type="SUPFAM" id="SSF57756">
    <property type="entry name" value="Retrovirus zinc finger-like domains"/>
    <property type="match status" value="1"/>
</dbReference>
<keyword evidence="1" id="KW-0479">Metal-binding</keyword>
<evidence type="ECO:0000259" key="2">
    <source>
        <dbReference type="PROSITE" id="PS50158"/>
    </source>
</evidence>
<keyword evidence="4" id="KW-1185">Reference proteome</keyword>
<dbReference type="AlphaFoldDB" id="A0A9D4I9H4"/>
<keyword evidence="1" id="KW-0862">Zinc</keyword>
<dbReference type="SMART" id="SM00343">
    <property type="entry name" value="ZnF_C2HC"/>
    <property type="match status" value="1"/>
</dbReference>
<name>A0A9D4I9H4_DREPO</name>
<dbReference type="Proteomes" id="UP000828390">
    <property type="component" value="Unassembled WGS sequence"/>
</dbReference>
<proteinExistence type="predicted"/>
<dbReference type="PROSITE" id="PS50158">
    <property type="entry name" value="ZF_CCHC"/>
    <property type="match status" value="1"/>
</dbReference>
<dbReference type="InterPro" id="IPR036875">
    <property type="entry name" value="Znf_CCHC_sf"/>
</dbReference>
<reference evidence="3" key="1">
    <citation type="journal article" date="2019" name="bioRxiv">
        <title>The Genome of the Zebra Mussel, Dreissena polymorpha: A Resource for Invasive Species Research.</title>
        <authorList>
            <person name="McCartney M.A."/>
            <person name="Auch B."/>
            <person name="Kono T."/>
            <person name="Mallez S."/>
            <person name="Zhang Y."/>
            <person name="Obille A."/>
            <person name="Becker A."/>
            <person name="Abrahante J.E."/>
            <person name="Garbe J."/>
            <person name="Badalamenti J.P."/>
            <person name="Herman A."/>
            <person name="Mangelson H."/>
            <person name="Liachko I."/>
            <person name="Sullivan S."/>
            <person name="Sone E.D."/>
            <person name="Koren S."/>
            <person name="Silverstein K.A.T."/>
            <person name="Beckman K.B."/>
            <person name="Gohl D.M."/>
        </authorList>
    </citation>
    <scope>NUCLEOTIDE SEQUENCE</scope>
    <source>
        <strain evidence="3">Duluth1</strain>
        <tissue evidence="3">Whole animal</tissue>
    </source>
</reference>
<dbReference type="InterPro" id="IPR001878">
    <property type="entry name" value="Znf_CCHC"/>
</dbReference>
<evidence type="ECO:0000313" key="4">
    <source>
        <dbReference type="Proteomes" id="UP000828390"/>
    </source>
</evidence>